<dbReference type="EMBL" id="JAPWTJ010001670">
    <property type="protein sequence ID" value="KAJ8970126.1"/>
    <property type="molecule type" value="Genomic_DNA"/>
</dbReference>
<sequence>MTCFTNDELEIIAKALDEGRGIKGNKEEQEKGEPLKITIDDVEDKDSIIIIRIPDSKTHTSRCFVISSQDQMKI</sequence>
<evidence type="ECO:0000313" key="2">
    <source>
        <dbReference type="Proteomes" id="UP001162164"/>
    </source>
</evidence>
<keyword evidence="2" id="KW-1185">Reference proteome</keyword>
<dbReference type="Proteomes" id="UP001162164">
    <property type="component" value="Unassembled WGS sequence"/>
</dbReference>
<proteinExistence type="predicted"/>
<name>A0ABQ9J1H2_9CUCU</name>
<organism evidence="1 2">
    <name type="scientific">Molorchus minor</name>
    <dbReference type="NCBI Taxonomy" id="1323400"/>
    <lineage>
        <taxon>Eukaryota</taxon>
        <taxon>Metazoa</taxon>
        <taxon>Ecdysozoa</taxon>
        <taxon>Arthropoda</taxon>
        <taxon>Hexapoda</taxon>
        <taxon>Insecta</taxon>
        <taxon>Pterygota</taxon>
        <taxon>Neoptera</taxon>
        <taxon>Endopterygota</taxon>
        <taxon>Coleoptera</taxon>
        <taxon>Polyphaga</taxon>
        <taxon>Cucujiformia</taxon>
        <taxon>Chrysomeloidea</taxon>
        <taxon>Cerambycidae</taxon>
        <taxon>Lamiinae</taxon>
        <taxon>Monochamini</taxon>
        <taxon>Molorchus</taxon>
    </lineage>
</organism>
<comment type="caution">
    <text evidence="1">The sequence shown here is derived from an EMBL/GenBank/DDBJ whole genome shotgun (WGS) entry which is preliminary data.</text>
</comment>
<accession>A0ABQ9J1H2</accession>
<evidence type="ECO:0000313" key="1">
    <source>
        <dbReference type="EMBL" id="KAJ8970126.1"/>
    </source>
</evidence>
<reference evidence="1" key="1">
    <citation type="journal article" date="2023" name="Insect Mol. Biol.">
        <title>Genome sequencing provides insights into the evolution of gene families encoding plant cell wall-degrading enzymes in longhorned beetles.</title>
        <authorList>
            <person name="Shin N.R."/>
            <person name="Okamura Y."/>
            <person name="Kirsch R."/>
            <person name="Pauchet Y."/>
        </authorList>
    </citation>
    <scope>NUCLEOTIDE SEQUENCE</scope>
    <source>
        <strain evidence="1">MMC_N1</strain>
    </source>
</reference>
<protein>
    <submittedName>
        <fullName evidence="1">Uncharacterized protein</fullName>
    </submittedName>
</protein>
<gene>
    <name evidence="1" type="ORF">NQ317_001997</name>
</gene>